<dbReference type="InterPro" id="IPR001394">
    <property type="entry name" value="Peptidase_C19_UCH"/>
</dbReference>
<evidence type="ECO:0000259" key="10">
    <source>
        <dbReference type="Pfam" id="PF00443"/>
    </source>
</evidence>
<feature type="compositionally biased region" description="Low complexity" evidence="9">
    <location>
        <begin position="277"/>
        <end position="289"/>
    </location>
</feature>
<comment type="catalytic activity">
    <reaction evidence="1">
        <text>Thiol-dependent hydrolysis of ester, thioester, amide, peptide and isopeptide bonds formed by the C-terminal Gly of ubiquitin (a 76-residue protein attached to proteins as an intracellular targeting signal).</text>
        <dbReference type="EC" id="3.4.19.12"/>
    </reaction>
</comment>
<feature type="domain" description="Peptidase C19 ubiquitin carboxyl-terminal hydrolase" evidence="10">
    <location>
        <begin position="1219"/>
        <end position="1309"/>
    </location>
</feature>
<feature type="compositionally biased region" description="Pro residues" evidence="9">
    <location>
        <begin position="429"/>
        <end position="438"/>
    </location>
</feature>
<evidence type="ECO:0000256" key="6">
    <source>
        <dbReference type="ARBA" id="ARBA00022801"/>
    </source>
</evidence>
<evidence type="ECO:0000256" key="9">
    <source>
        <dbReference type="SAM" id="MobiDB-lite"/>
    </source>
</evidence>
<evidence type="ECO:0000313" key="12">
    <source>
        <dbReference type="Proteomes" id="UP001189429"/>
    </source>
</evidence>
<comment type="similarity">
    <text evidence="2">Belongs to the peptidase C19 family.</text>
</comment>
<feature type="region of interest" description="Disordered" evidence="9">
    <location>
        <begin position="1"/>
        <end position="36"/>
    </location>
</feature>
<dbReference type="EC" id="3.4.19.12" evidence="3"/>
<evidence type="ECO:0000256" key="3">
    <source>
        <dbReference type="ARBA" id="ARBA00012759"/>
    </source>
</evidence>
<dbReference type="InterPro" id="IPR018200">
    <property type="entry name" value="USP_CS"/>
</dbReference>
<keyword evidence="6" id="KW-0378">Hydrolase</keyword>
<sequence length="1373" mass="146561">MERRKLPDVTTGRGRSSPPRTALGRPRPPCGEAGRHTLRDCGLTVAPATRVRYSDADRRGADGGAAAELGAALRGAASAADRSAGAACEPSKGPAACPTAPPSAVAAGRPCQAPRATPLLPERVLLDVQLEWVSLLPLLCAWTSRAFYGAALAGEQGSRGRGPSPAAEPQPQEKHRRALLPALPPVARRLLPRSNSQGRDPAEAAAAAAAAGAAARDRVGCWGSSGRADSAKRAPRSSVSAPPPAERRPGLGAERPPGPAAAGAASSGRAAPERSARFPPALPGAARPARPWRRPKSSSSPPKCRQGYPAAAGALLSRAAVAVSGRGKAWSASARTAAALGALASEAAEAAEAADGQLPVAAPEATATAGEGADLQPAAAMADGGAAAERSEESVSAAAGLGARMRRGASEDSKASDRVSWGSASAASPCPPRSPPLSPLGTGQTHMRSKRPLGLRNLGNTCFLNAALQALAHAPLLAPFFLHGLFVKDLNAANPLGTGAEVATAFAELLQRPEGLLEIRWSLSKLDASAQTWTCPAVNWDCIGTEVVELRTYVDDTKRSLLEAIAGIQSSVAALANTVNTSCSTLSRQVESRLASVEGMQKKTDTRVDQMERKIQELQTILGVMQSEAPPTPSITQSASFDRPPVSATIVARTRTNTAKQNILPALRNWLLRATLSPEDIQLEAEPVARRFQIRIKGSAQYAARKVAMALSVLRTGPQSWERFHTNDIDGVPVEIHVSADKSACQVKKELLLKQIRREVEQIHGEHRVFANKERGELSAQWKPILRVEPVQNDRPNIEWAMDHVMSLGIDRQRIEAAIEPFLQGPAPVLWSAVVSVQETGGSPTELQDFLCHLHRPVQAFHSFFPAFPRPAGGVIAFLPDFSDSHPQDIPEVTPEVLVTGRVLKITIKFANNVELRHYNIHNYGLEASERDSILAKCFQSLVESSVVEPAHYCAATDMFAAVDRTVTSLPGWALTQLAATAQATLVPNFRLLVLTESELNFAGNSEGFRDGGGFGASLVGVCVSGDFNWPTVLFKNPLRADMFNLHAWNGPRFQSALIQNLALLMRAAIETFPRWLEFYAVLKRRPAPTESAKRLLSAWCRKFVLRYNAWQHLRPSDVQAAGAFGGGGQGQGKGGSKESYAQIVSQSAAAAHVICRGCGHEWTCTDRETWLRVRRAGPALQRPKAQAQPQAKPVAAALAKQPPGAVCKHCPLVGECRGTQQDAHEVMSFLLDALHEDLNRTRSLTKPPYIERKEVAEEDVARKGEERFAAEAWRDHLVRHRSVLVDLCQGQLRSQLRCTECGLTSVTFDPFLFLSLPLPPGLTRGQKEPIEAPRALPARNASRARTAGSARAASAACARRSGCRPGSCRCSC</sequence>
<feature type="compositionally biased region" description="Basic and acidic residues" evidence="9">
    <location>
        <begin position="408"/>
        <end position="417"/>
    </location>
</feature>
<evidence type="ECO:0000256" key="8">
    <source>
        <dbReference type="SAM" id="Coils"/>
    </source>
</evidence>
<keyword evidence="4" id="KW-0645">Protease</keyword>
<dbReference type="InterPro" id="IPR038765">
    <property type="entry name" value="Papain-like_cys_pep_sf"/>
</dbReference>
<dbReference type="CDD" id="cd02257">
    <property type="entry name" value="Peptidase_C19"/>
    <property type="match status" value="1"/>
</dbReference>
<dbReference type="SUPFAM" id="SSF54001">
    <property type="entry name" value="Cysteine proteinases"/>
    <property type="match status" value="2"/>
</dbReference>
<dbReference type="PROSITE" id="PS00972">
    <property type="entry name" value="USP_1"/>
    <property type="match status" value="1"/>
</dbReference>
<evidence type="ECO:0000256" key="1">
    <source>
        <dbReference type="ARBA" id="ARBA00000707"/>
    </source>
</evidence>
<keyword evidence="5" id="KW-0833">Ubl conjugation pathway</keyword>
<keyword evidence="8" id="KW-0175">Coiled coil</keyword>
<gene>
    <name evidence="11" type="ORF">PCOR1329_LOCUS57050</name>
</gene>
<dbReference type="InterPro" id="IPR050185">
    <property type="entry name" value="Ub_carboxyl-term_hydrolase"/>
</dbReference>
<dbReference type="EMBL" id="CAUYUJ010017037">
    <property type="protein sequence ID" value="CAK0871117.1"/>
    <property type="molecule type" value="Genomic_DNA"/>
</dbReference>
<evidence type="ECO:0000256" key="5">
    <source>
        <dbReference type="ARBA" id="ARBA00022786"/>
    </source>
</evidence>
<evidence type="ECO:0000256" key="7">
    <source>
        <dbReference type="ARBA" id="ARBA00022807"/>
    </source>
</evidence>
<evidence type="ECO:0000256" key="2">
    <source>
        <dbReference type="ARBA" id="ARBA00009085"/>
    </source>
</evidence>
<name>A0ABN9VE65_9DINO</name>
<evidence type="ECO:0000313" key="11">
    <source>
        <dbReference type="EMBL" id="CAK0871117.1"/>
    </source>
</evidence>
<feature type="region of interest" description="Disordered" evidence="9">
    <location>
        <begin position="223"/>
        <end position="307"/>
    </location>
</feature>
<evidence type="ECO:0000256" key="4">
    <source>
        <dbReference type="ARBA" id="ARBA00022670"/>
    </source>
</evidence>
<feature type="coiled-coil region" evidence="8">
    <location>
        <begin position="601"/>
        <end position="628"/>
    </location>
</feature>
<organism evidence="11 12">
    <name type="scientific">Prorocentrum cordatum</name>
    <dbReference type="NCBI Taxonomy" id="2364126"/>
    <lineage>
        <taxon>Eukaryota</taxon>
        <taxon>Sar</taxon>
        <taxon>Alveolata</taxon>
        <taxon>Dinophyceae</taxon>
        <taxon>Prorocentrales</taxon>
        <taxon>Prorocentraceae</taxon>
        <taxon>Prorocentrum</taxon>
    </lineage>
</organism>
<comment type="caution">
    <text evidence="11">The sequence shown here is derived from an EMBL/GenBank/DDBJ whole genome shotgun (WGS) entry which is preliminary data.</text>
</comment>
<protein>
    <recommendedName>
        <fullName evidence="3">ubiquitinyl hydrolase 1</fullName>
        <ecNumber evidence="3">3.4.19.12</ecNumber>
    </recommendedName>
</protein>
<feature type="region of interest" description="Disordered" evidence="9">
    <location>
        <begin position="362"/>
        <end position="447"/>
    </location>
</feature>
<dbReference type="PANTHER" id="PTHR21646:SF24">
    <property type="entry name" value="UBIQUITIN CARBOXYL-TERMINAL HYDROLASE"/>
    <property type="match status" value="1"/>
</dbReference>
<reference evidence="11" key="1">
    <citation type="submission" date="2023-10" db="EMBL/GenBank/DDBJ databases">
        <authorList>
            <person name="Chen Y."/>
            <person name="Shah S."/>
            <person name="Dougan E. K."/>
            <person name="Thang M."/>
            <person name="Chan C."/>
        </authorList>
    </citation>
    <scope>NUCLEOTIDE SEQUENCE [LARGE SCALE GENOMIC DNA]</scope>
</reference>
<dbReference type="PANTHER" id="PTHR21646">
    <property type="entry name" value="UBIQUITIN CARBOXYL-TERMINAL HYDROLASE"/>
    <property type="match status" value="1"/>
</dbReference>
<feature type="region of interest" description="Disordered" evidence="9">
    <location>
        <begin position="154"/>
        <end position="174"/>
    </location>
</feature>
<dbReference type="Proteomes" id="UP001189429">
    <property type="component" value="Unassembled WGS sequence"/>
</dbReference>
<feature type="compositionally biased region" description="Low complexity" evidence="9">
    <location>
        <begin position="250"/>
        <end position="270"/>
    </location>
</feature>
<keyword evidence="12" id="KW-1185">Reference proteome</keyword>
<accession>A0ABN9VE65</accession>
<dbReference type="Pfam" id="PF00443">
    <property type="entry name" value="UCH"/>
    <property type="match status" value="2"/>
</dbReference>
<feature type="compositionally biased region" description="Low complexity" evidence="9">
    <location>
        <begin position="362"/>
        <end position="403"/>
    </location>
</feature>
<proteinExistence type="inferred from homology"/>
<feature type="domain" description="Peptidase C19 ubiquitin carboxyl-terminal hydrolase" evidence="10">
    <location>
        <begin position="454"/>
        <end position="510"/>
    </location>
</feature>
<keyword evidence="7" id="KW-0788">Thiol protease</keyword>
<dbReference type="Gene3D" id="3.90.70.10">
    <property type="entry name" value="Cysteine proteinases"/>
    <property type="match status" value="2"/>
</dbReference>
<feature type="region of interest" description="Disordered" evidence="9">
    <location>
        <begin position="85"/>
        <end position="110"/>
    </location>
</feature>